<dbReference type="InterPro" id="IPR036388">
    <property type="entry name" value="WH-like_DNA-bd_sf"/>
</dbReference>
<organism evidence="6 7">
    <name type="scientific">Ignatzschineria rhizosphaerae</name>
    <dbReference type="NCBI Taxonomy" id="2923279"/>
    <lineage>
        <taxon>Bacteria</taxon>
        <taxon>Pseudomonadati</taxon>
        <taxon>Pseudomonadota</taxon>
        <taxon>Gammaproteobacteria</taxon>
        <taxon>Cardiobacteriales</taxon>
        <taxon>Ignatzschineriaceae</taxon>
        <taxon>Ignatzschineria</taxon>
    </lineage>
</organism>
<gene>
    <name evidence="6" type="primary">creB</name>
    <name evidence="6" type="ORF">MMG00_06530</name>
</gene>
<evidence type="ECO:0000313" key="7">
    <source>
        <dbReference type="Proteomes" id="UP000829542"/>
    </source>
</evidence>
<dbReference type="Gene3D" id="6.10.250.690">
    <property type="match status" value="1"/>
</dbReference>
<dbReference type="PANTHER" id="PTHR48111">
    <property type="entry name" value="REGULATOR OF RPOS"/>
    <property type="match status" value="1"/>
</dbReference>
<dbReference type="SMART" id="SM00448">
    <property type="entry name" value="REC"/>
    <property type="match status" value="1"/>
</dbReference>
<dbReference type="NCBIfam" id="NF008296">
    <property type="entry name" value="PRK11083.1"/>
    <property type="match status" value="1"/>
</dbReference>
<dbReference type="CDD" id="cd00383">
    <property type="entry name" value="trans_reg_C"/>
    <property type="match status" value="1"/>
</dbReference>
<evidence type="ECO:0000256" key="1">
    <source>
        <dbReference type="ARBA" id="ARBA00023125"/>
    </source>
</evidence>
<dbReference type="InterPro" id="IPR001789">
    <property type="entry name" value="Sig_transdc_resp-reg_receiver"/>
</dbReference>
<keyword evidence="2" id="KW-0597">Phosphoprotein</keyword>
<dbReference type="Proteomes" id="UP000829542">
    <property type="component" value="Chromosome"/>
</dbReference>
<evidence type="ECO:0000259" key="5">
    <source>
        <dbReference type="PROSITE" id="PS51755"/>
    </source>
</evidence>
<dbReference type="PANTHER" id="PTHR48111:SF6">
    <property type="entry name" value="TRANSCRIPTIONAL REGULATORY PROTEIN CREB"/>
    <property type="match status" value="1"/>
</dbReference>
<proteinExistence type="predicted"/>
<keyword evidence="1 3" id="KW-0238">DNA-binding</keyword>
<dbReference type="SMART" id="SM00862">
    <property type="entry name" value="Trans_reg_C"/>
    <property type="match status" value="1"/>
</dbReference>
<dbReference type="PROSITE" id="PS50110">
    <property type="entry name" value="RESPONSE_REGULATORY"/>
    <property type="match status" value="1"/>
</dbReference>
<dbReference type="InterPro" id="IPR011006">
    <property type="entry name" value="CheY-like_superfamily"/>
</dbReference>
<dbReference type="RefSeq" id="WP_242153101.1">
    <property type="nucleotide sequence ID" value="NZ_CP093379.1"/>
</dbReference>
<dbReference type="PROSITE" id="PS51755">
    <property type="entry name" value="OMPR_PHOB"/>
    <property type="match status" value="1"/>
</dbReference>
<sequence>MTKILVVEDEKSIAETVLFALSQEGFQCDWVTLGSDALIDQQQMGYDLWILDVGLPDLNGFEICKQLRKFSEIPVIFLTARDSEIDRIVGLEIGADDYVGKPFSPRELVARVKAILKRTQSYREETLDNSDAEIGAFMWEAENASIFYAGERLPFTRHEYQIFAHLLTHPKQILSRDQLLNAVGVSADAGYDRTIDTHIKSIRAKLREISADLDVIKTHRGFGYSFDLEESQ</sequence>
<feature type="domain" description="OmpR/PhoB-type" evidence="5">
    <location>
        <begin position="129"/>
        <end position="228"/>
    </location>
</feature>
<dbReference type="Gene3D" id="1.10.10.10">
    <property type="entry name" value="Winged helix-like DNA-binding domain superfamily/Winged helix DNA-binding domain"/>
    <property type="match status" value="1"/>
</dbReference>
<evidence type="ECO:0000256" key="2">
    <source>
        <dbReference type="PROSITE-ProRule" id="PRU00169"/>
    </source>
</evidence>
<dbReference type="Gene3D" id="3.40.50.2300">
    <property type="match status" value="1"/>
</dbReference>
<accession>A0ABY3X3N7</accession>
<evidence type="ECO:0000259" key="4">
    <source>
        <dbReference type="PROSITE" id="PS50110"/>
    </source>
</evidence>
<dbReference type="InterPro" id="IPR039420">
    <property type="entry name" value="WalR-like"/>
</dbReference>
<feature type="domain" description="Response regulatory" evidence="4">
    <location>
        <begin position="3"/>
        <end position="116"/>
    </location>
</feature>
<dbReference type="InterPro" id="IPR016032">
    <property type="entry name" value="Sig_transdc_resp-reg_C-effctor"/>
</dbReference>
<dbReference type="InterPro" id="IPR001867">
    <property type="entry name" value="OmpR/PhoB-type_DNA-bd"/>
</dbReference>
<feature type="DNA-binding region" description="OmpR/PhoB-type" evidence="3">
    <location>
        <begin position="129"/>
        <end position="228"/>
    </location>
</feature>
<protein>
    <submittedName>
        <fullName evidence="6">Two-component system response regulator CreB</fullName>
    </submittedName>
</protein>
<evidence type="ECO:0000256" key="3">
    <source>
        <dbReference type="PROSITE-ProRule" id="PRU01091"/>
    </source>
</evidence>
<name>A0ABY3X3N7_9GAMM</name>
<dbReference type="Pfam" id="PF00072">
    <property type="entry name" value="Response_reg"/>
    <property type="match status" value="1"/>
</dbReference>
<dbReference type="SUPFAM" id="SSF46894">
    <property type="entry name" value="C-terminal effector domain of the bipartite response regulators"/>
    <property type="match status" value="1"/>
</dbReference>
<reference evidence="6 7" key="1">
    <citation type="submission" date="2022-03" db="EMBL/GenBank/DDBJ databases">
        <title>Ignatzschineria rhizosphaerae HR5S32.</title>
        <authorList>
            <person name="Sun J.Q."/>
            <person name="Feng J.Y."/>
        </authorList>
    </citation>
    <scope>NUCLEOTIDE SEQUENCE [LARGE SCALE GENOMIC DNA]</scope>
    <source>
        <strain evidence="6 7">HR5S32</strain>
    </source>
</reference>
<dbReference type="EMBL" id="CP093379">
    <property type="protein sequence ID" value="UNM97493.1"/>
    <property type="molecule type" value="Genomic_DNA"/>
</dbReference>
<dbReference type="Pfam" id="PF00486">
    <property type="entry name" value="Trans_reg_C"/>
    <property type="match status" value="1"/>
</dbReference>
<keyword evidence="7" id="KW-1185">Reference proteome</keyword>
<feature type="modified residue" description="4-aspartylphosphate" evidence="2">
    <location>
        <position position="52"/>
    </location>
</feature>
<dbReference type="SUPFAM" id="SSF52172">
    <property type="entry name" value="CheY-like"/>
    <property type="match status" value="1"/>
</dbReference>
<evidence type="ECO:0000313" key="6">
    <source>
        <dbReference type="EMBL" id="UNM97493.1"/>
    </source>
</evidence>